<dbReference type="GO" id="GO:0030031">
    <property type="term" value="P:cell projection assembly"/>
    <property type="evidence" value="ECO:0007669"/>
    <property type="project" value="TreeGrafter"/>
</dbReference>
<dbReference type="GO" id="GO:0030866">
    <property type="term" value="P:cortical actin cytoskeleton organization"/>
    <property type="evidence" value="ECO:0007669"/>
    <property type="project" value="TreeGrafter"/>
</dbReference>
<feature type="non-terminal residue" evidence="2">
    <location>
        <position position="371"/>
    </location>
</feature>
<comment type="similarity">
    <text evidence="1">Belongs to the HEM-1/HEM-2 family.</text>
</comment>
<dbReference type="OrthoDB" id="548214at2759"/>
<dbReference type="GO" id="GO:0016477">
    <property type="term" value="P:cell migration"/>
    <property type="evidence" value="ECO:0007669"/>
    <property type="project" value="TreeGrafter"/>
</dbReference>
<evidence type="ECO:0000313" key="2">
    <source>
        <dbReference type="EMBL" id="VEL30735.1"/>
    </source>
</evidence>
<dbReference type="Proteomes" id="UP000784294">
    <property type="component" value="Unassembled WGS sequence"/>
</dbReference>
<organism evidence="2 3">
    <name type="scientific">Protopolystoma xenopodis</name>
    <dbReference type="NCBI Taxonomy" id="117903"/>
    <lineage>
        <taxon>Eukaryota</taxon>
        <taxon>Metazoa</taxon>
        <taxon>Spiralia</taxon>
        <taxon>Lophotrochozoa</taxon>
        <taxon>Platyhelminthes</taxon>
        <taxon>Monogenea</taxon>
        <taxon>Polyopisthocotylea</taxon>
        <taxon>Polystomatidea</taxon>
        <taxon>Polystomatidae</taxon>
        <taxon>Protopolystoma</taxon>
    </lineage>
</organism>
<proteinExistence type="inferred from homology"/>
<sequence length="371" mass="42667">MEIKSGMSSIQAFISHQKDINGFAYVFYYNLVDVLEVKDNIGDLLSRISAMNIQLDITINSDITRLYLDLISNYFALMFFLTRIPDIKCILILYNFLYEQANGRQEPNYPRMAELFTSSPEVVLRNLSLEVNPHARILSGALRSLGDFFVRRTVRAQNWSYGNFLNILSEPSKLTHTLLSDQLACELIPYEIMERWIVFGYLMIYPELSSDDAFNQLKMTLRNTYVVVLFRDDVIHIHSLLQTFLESVWTCKIGSKRVSEIKETFITACSQAPEVHADRRAYLRNALRQLNLIFADEPGLLGPKAFLVFWSLSYASDELHWLIRHIANPPNKKSGISSGGSGLSKSEDLIDPFLPELLFYMDELRGLILRH</sequence>
<dbReference type="GO" id="GO:0048812">
    <property type="term" value="P:neuron projection morphogenesis"/>
    <property type="evidence" value="ECO:0007669"/>
    <property type="project" value="TreeGrafter"/>
</dbReference>
<dbReference type="GO" id="GO:0031209">
    <property type="term" value="C:SCAR complex"/>
    <property type="evidence" value="ECO:0007669"/>
    <property type="project" value="TreeGrafter"/>
</dbReference>
<dbReference type="EMBL" id="CAAALY010115020">
    <property type="protein sequence ID" value="VEL30735.1"/>
    <property type="molecule type" value="Genomic_DNA"/>
</dbReference>
<reference evidence="2" key="1">
    <citation type="submission" date="2018-11" db="EMBL/GenBank/DDBJ databases">
        <authorList>
            <consortium name="Pathogen Informatics"/>
        </authorList>
    </citation>
    <scope>NUCLEOTIDE SEQUENCE</scope>
</reference>
<dbReference type="Pfam" id="PF09735">
    <property type="entry name" value="Nckap1"/>
    <property type="match status" value="1"/>
</dbReference>
<protein>
    <submittedName>
        <fullName evidence="2">Uncharacterized protein</fullName>
    </submittedName>
</protein>
<evidence type="ECO:0000313" key="3">
    <source>
        <dbReference type="Proteomes" id="UP000784294"/>
    </source>
</evidence>
<accession>A0A448X8M9</accession>
<keyword evidence="3" id="KW-1185">Reference proteome</keyword>
<comment type="caution">
    <text evidence="2">The sequence shown here is derived from an EMBL/GenBank/DDBJ whole genome shotgun (WGS) entry which is preliminary data.</text>
</comment>
<dbReference type="PANTHER" id="PTHR12093">
    <property type="entry name" value="NCK-ASSOCIATED PROTEIN 1"/>
    <property type="match status" value="1"/>
</dbReference>
<dbReference type="AlphaFoldDB" id="A0A448X8M9"/>
<dbReference type="InterPro" id="IPR019137">
    <property type="entry name" value="Nck-associated_protein-1"/>
</dbReference>
<dbReference type="PANTHER" id="PTHR12093:SF10">
    <property type="entry name" value="MEMBRANE-ASSOCIATED PROTEIN HEM"/>
    <property type="match status" value="1"/>
</dbReference>
<name>A0A448X8M9_9PLAT</name>
<gene>
    <name evidence="2" type="ORF">PXEA_LOCUS24175</name>
</gene>
<evidence type="ECO:0000256" key="1">
    <source>
        <dbReference type="ARBA" id="ARBA00037947"/>
    </source>
</evidence>